<feature type="transmembrane region" description="Helical" evidence="1">
    <location>
        <begin position="92"/>
        <end position="110"/>
    </location>
</feature>
<name>A0ABQ2YJG4_9GAMM</name>
<feature type="transmembrane region" description="Helical" evidence="1">
    <location>
        <begin position="65"/>
        <end position="86"/>
    </location>
</feature>
<protein>
    <submittedName>
        <fullName evidence="2">Uncharacterized protein</fullName>
    </submittedName>
</protein>
<accession>A0ABQ2YJG4</accession>
<comment type="caution">
    <text evidence="2">The sequence shown here is derived from an EMBL/GenBank/DDBJ whole genome shotgun (WGS) entry which is preliminary data.</text>
</comment>
<keyword evidence="1" id="KW-0812">Transmembrane</keyword>
<dbReference type="Proteomes" id="UP000653056">
    <property type="component" value="Unassembled WGS sequence"/>
</dbReference>
<evidence type="ECO:0000313" key="3">
    <source>
        <dbReference type="Proteomes" id="UP000653056"/>
    </source>
</evidence>
<evidence type="ECO:0000256" key="1">
    <source>
        <dbReference type="SAM" id="Phobius"/>
    </source>
</evidence>
<proteinExistence type="predicted"/>
<keyword evidence="1" id="KW-0472">Membrane</keyword>
<organism evidence="2 3">
    <name type="scientific">Litchfieldella qijiaojingensis</name>
    <dbReference type="NCBI Taxonomy" id="980347"/>
    <lineage>
        <taxon>Bacteria</taxon>
        <taxon>Pseudomonadati</taxon>
        <taxon>Pseudomonadota</taxon>
        <taxon>Gammaproteobacteria</taxon>
        <taxon>Oceanospirillales</taxon>
        <taxon>Halomonadaceae</taxon>
        <taxon>Litchfieldella</taxon>
    </lineage>
</organism>
<reference evidence="3" key="1">
    <citation type="journal article" date="2019" name="Int. J. Syst. Evol. Microbiol.">
        <title>The Global Catalogue of Microorganisms (GCM) 10K type strain sequencing project: providing services to taxonomists for standard genome sequencing and annotation.</title>
        <authorList>
            <consortium name="The Broad Institute Genomics Platform"/>
            <consortium name="The Broad Institute Genome Sequencing Center for Infectious Disease"/>
            <person name="Wu L."/>
            <person name="Ma J."/>
        </authorList>
    </citation>
    <scope>NUCLEOTIDE SEQUENCE [LARGE SCALE GENOMIC DNA]</scope>
    <source>
        <strain evidence="3">KCTC 22228</strain>
    </source>
</reference>
<sequence length="139" mass="15786">MGWLLVIWGVNKIVNVEHSVAVANHYYFGFLAMEAALPIAGIFQVLIGLLVVIGLARRWVYPIQLLFNGGSLVAVLPSVIDPWGWIFEGSNVFFYPSLIIFASAILLIVFRDQDQLAWDARRQARRNRRKTWTASRCSH</sequence>
<dbReference type="EMBL" id="BMXS01000004">
    <property type="protein sequence ID" value="GGX86208.1"/>
    <property type="molecule type" value="Genomic_DNA"/>
</dbReference>
<keyword evidence="3" id="KW-1185">Reference proteome</keyword>
<gene>
    <name evidence="2" type="ORF">GCM10007160_11840</name>
</gene>
<feature type="transmembrane region" description="Helical" evidence="1">
    <location>
        <begin position="26"/>
        <end position="53"/>
    </location>
</feature>
<keyword evidence="1" id="KW-1133">Transmembrane helix</keyword>
<evidence type="ECO:0000313" key="2">
    <source>
        <dbReference type="EMBL" id="GGX86208.1"/>
    </source>
</evidence>